<dbReference type="AlphaFoldDB" id="A0AAN8IT23"/>
<dbReference type="Proteomes" id="UP001331761">
    <property type="component" value="Unassembled WGS sequence"/>
</dbReference>
<protein>
    <submittedName>
        <fullName evidence="1">Uncharacterized protein</fullName>
    </submittedName>
</protein>
<accession>A0AAN8IT23</accession>
<comment type="caution">
    <text evidence="1">The sequence shown here is derived from an EMBL/GenBank/DDBJ whole genome shotgun (WGS) entry which is preliminary data.</text>
</comment>
<reference evidence="1 2" key="1">
    <citation type="submission" date="2019-10" db="EMBL/GenBank/DDBJ databases">
        <title>Assembly and Annotation for the nematode Trichostrongylus colubriformis.</title>
        <authorList>
            <person name="Martin J."/>
        </authorList>
    </citation>
    <scope>NUCLEOTIDE SEQUENCE [LARGE SCALE GENOMIC DNA]</scope>
    <source>
        <strain evidence="1">G859</strain>
        <tissue evidence="1">Whole worm</tissue>
    </source>
</reference>
<organism evidence="1 2">
    <name type="scientific">Trichostrongylus colubriformis</name>
    <name type="common">Black scour worm</name>
    <dbReference type="NCBI Taxonomy" id="6319"/>
    <lineage>
        <taxon>Eukaryota</taxon>
        <taxon>Metazoa</taxon>
        <taxon>Ecdysozoa</taxon>
        <taxon>Nematoda</taxon>
        <taxon>Chromadorea</taxon>
        <taxon>Rhabditida</taxon>
        <taxon>Rhabditina</taxon>
        <taxon>Rhabditomorpha</taxon>
        <taxon>Strongyloidea</taxon>
        <taxon>Trichostrongylidae</taxon>
        <taxon>Trichostrongylus</taxon>
    </lineage>
</organism>
<name>A0AAN8IT23_TRICO</name>
<proteinExistence type="predicted"/>
<sequence length="104" mass="12241">MLLLDSWIGFTDHAIVLTERYLRRVHDLGLHHHPDFHVFRRDNLAKVISQKYRQFCAPVFVHVWRMPGWPLYMDGHPGRFATPTYGFNEEDSTVTVKRITIAPP</sequence>
<evidence type="ECO:0000313" key="2">
    <source>
        <dbReference type="Proteomes" id="UP001331761"/>
    </source>
</evidence>
<gene>
    <name evidence="1" type="ORF">GCK32_020437</name>
</gene>
<dbReference type="EMBL" id="WIXE01005172">
    <property type="protein sequence ID" value="KAK5982398.1"/>
    <property type="molecule type" value="Genomic_DNA"/>
</dbReference>
<evidence type="ECO:0000313" key="1">
    <source>
        <dbReference type="EMBL" id="KAK5982398.1"/>
    </source>
</evidence>
<keyword evidence="2" id="KW-1185">Reference proteome</keyword>